<evidence type="ECO:0000313" key="10">
    <source>
        <dbReference type="Proteomes" id="UP001373496"/>
    </source>
</evidence>
<sequence>MTTEALAELSDQLFTTAVAAYALAALAFAAELAFGRRSAAVAVAVTGGHAGAPTAAAVAARSLTATALTATPPAPGSGPAGVAGVGDPQDEPASTRRRWAWSTLGLALSGLGAVLQFGVLALRGFGTGRAPWGNMYEFGTAAVLIGVLAYLVTALRVPVMRHIGLFVIGPVVVSLVLIGFFLYAEAGPLIAALRSDWLIVHVSAAILSFGVFLVSATASALFLVQRRQESRPRSTPRLWDRLPSAVALDRVAHRAAVFAFPIWTFAVVAGAIWAESAWGRFWGWDPKETWAFISWVAYAAYLHARSTAGWRGAPAAWINLVGFGSLVFNLLFVNLVSTGLHSYGGV</sequence>
<keyword evidence="5 7" id="KW-0472">Membrane</keyword>
<dbReference type="Pfam" id="PF01578">
    <property type="entry name" value="Cytochrom_C_asm"/>
    <property type="match status" value="1"/>
</dbReference>
<feature type="transmembrane region" description="Helical" evidence="7">
    <location>
        <begin position="164"/>
        <end position="184"/>
    </location>
</feature>
<evidence type="ECO:0000313" key="9">
    <source>
        <dbReference type="EMBL" id="MEI4278903.1"/>
    </source>
</evidence>
<reference evidence="9 10" key="1">
    <citation type="submission" date="2024-03" db="EMBL/GenBank/DDBJ databases">
        <title>Draft genome sequence of Klenkia terrae.</title>
        <authorList>
            <person name="Duangmal K."/>
            <person name="Chantavorakit T."/>
        </authorList>
    </citation>
    <scope>NUCLEOTIDE SEQUENCE [LARGE SCALE GENOMIC DNA]</scope>
    <source>
        <strain evidence="9 10">JCM 17786</strain>
    </source>
</reference>
<comment type="subcellular location">
    <subcellularLocation>
        <location evidence="1">Membrane</location>
        <topology evidence="1">Multi-pass membrane protein</topology>
    </subcellularLocation>
</comment>
<feature type="transmembrane region" description="Helical" evidence="7">
    <location>
        <begin position="255"/>
        <end position="274"/>
    </location>
</feature>
<dbReference type="InterPro" id="IPR002541">
    <property type="entry name" value="Cyt_c_assembly"/>
</dbReference>
<dbReference type="EMBL" id="JBAPLV010000010">
    <property type="protein sequence ID" value="MEI4278903.1"/>
    <property type="molecule type" value="Genomic_DNA"/>
</dbReference>
<evidence type="ECO:0000256" key="5">
    <source>
        <dbReference type="ARBA" id="ARBA00023136"/>
    </source>
</evidence>
<keyword evidence="10" id="KW-1185">Reference proteome</keyword>
<keyword evidence="4 7" id="KW-1133">Transmembrane helix</keyword>
<feature type="transmembrane region" description="Helical" evidence="7">
    <location>
        <begin position="289"/>
        <end position="304"/>
    </location>
</feature>
<evidence type="ECO:0000256" key="2">
    <source>
        <dbReference type="ARBA" id="ARBA00022692"/>
    </source>
</evidence>
<dbReference type="InterPro" id="IPR017562">
    <property type="entry name" value="Cyt_c_biogenesis_CcsA"/>
</dbReference>
<evidence type="ECO:0000256" key="3">
    <source>
        <dbReference type="ARBA" id="ARBA00022748"/>
    </source>
</evidence>
<evidence type="ECO:0000256" key="7">
    <source>
        <dbReference type="SAM" id="Phobius"/>
    </source>
</evidence>
<keyword evidence="2 7" id="KW-0812">Transmembrane</keyword>
<gene>
    <name evidence="9" type="primary">ccsB</name>
    <name evidence="9" type="ORF">UXQ13_10535</name>
</gene>
<feature type="transmembrane region" description="Helical" evidence="7">
    <location>
        <begin position="104"/>
        <end position="126"/>
    </location>
</feature>
<keyword evidence="3" id="KW-0201">Cytochrome c-type biogenesis</keyword>
<dbReference type="PANTHER" id="PTHR30071">
    <property type="entry name" value="HEME EXPORTER PROTEIN C"/>
    <property type="match status" value="1"/>
</dbReference>
<feature type="region of interest" description="Disordered" evidence="6">
    <location>
        <begin position="70"/>
        <end position="93"/>
    </location>
</feature>
<comment type="caution">
    <text evidence="9">The sequence shown here is derived from an EMBL/GenBank/DDBJ whole genome shotgun (WGS) entry which is preliminary data.</text>
</comment>
<dbReference type="Proteomes" id="UP001373496">
    <property type="component" value="Unassembled WGS sequence"/>
</dbReference>
<dbReference type="NCBIfam" id="TIGR03144">
    <property type="entry name" value="cytochr_II_ccsB"/>
    <property type="match status" value="1"/>
</dbReference>
<dbReference type="PANTHER" id="PTHR30071:SF1">
    <property type="entry name" value="CYTOCHROME B_B6 PROTEIN-RELATED"/>
    <property type="match status" value="1"/>
</dbReference>
<evidence type="ECO:0000256" key="6">
    <source>
        <dbReference type="SAM" id="MobiDB-lite"/>
    </source>
</evidence>
<name>A0ABU8E5I0_9ACTN</name>
<evidence type="ECO:0000256" key="1">
    <source>
        <dbReference type="ARBA" id="ARBA00004141"/>
    </source>
</evidence>
<dbReference type="InterPro" id="IPR045062">
    <property type="entry name" value="Cyt_c_biogenesis_CcsA/CcmC"/>
</dbReference>
<feature type="transmembrane region" description="Helical" evidence="7">
    <location>
        <begin position="138"/>
        <end position="157"/>
    </location>
</feature>
<evidence type="ECO:0000259" key="8">
    <source>
        <dbReference type="Pfam" id="PF01578"/>
    </source>
</evidence>
<protein>
    <submittedName>
        <fullName evidence="9">C-type cytochrome biogenesis protein CcsB</fullName>
    </submittedName>
</protein>
<proteinExistence type="predicted"/>
<organism evidence="9 10">
    <name type="scientific">Klenkia terrae</name>
    <dbReference type="NCBI Taxonomy" id="1052259"/>
    <lineage>
        <taxon>Bacteria</taxon>
        <taxon>Bacillati</taxon>
        <taxon>Actinomycetota</taxon>
        <taxon>Actinomycetes</taxon>
        <taxon>Geodermatophilales</taxon>
        <taxon>Geodermatophilaceae</taxon>
        <taxon>Klenkia</taxon>
    </lineage>
</organism>
<feature type="transmembrane region" description="Helical" evidence="7">
    <location>
        <begin position="204"/>
        <end position="224"/>
    </location>
</feature>
<feature type="transmembrane region" description="Helical" evidence="7">
    <location>
        <begin position="316"/>
        <end position="336"/>
    </location>
</feature>
<accession>A0ABU8E5I0</accession>
<feature type="domain" description="Cytochrome c assembly protein" evidence="8">
    <location>
        <begin position="132"/>
        <end position="341"/>
    </location>
</feature>
<dbReference type="RefSeq" id="WP_336392246.1">
    <property type="nucleotide sequence ID" value="NZ_JBAPLV010000010.1"/>
</dbReference>
<evidence type="ECO:0000256" key="4">
    <source>
        <dbReference type="ARBA" id="ARBA00022989"/>
    </source>
</evidence>
<feature type="transmembrane region" description="Helical" evidence="7">
    <location>
        <begin position="12"/>
        <end position="34"/>
    </location>
</feature>